<dbReference type="Proteomes" id="UP000076584">
    <property type="component" value="Unassembled WGS sequence"/>
</dbReference>
<feature type="chain" id="PRO_5007829523" description="Ecp2 effector protein domain-containing protein" evidence="1">
    <location>
        <begin position="20"/>
        <end position="187"/>
    </location>
</feature>
<gene>
    <name evidence="2" type="ORF">CI238_09630</name>
</gene>
<evidence type="ECO:0000256" key="1">
    <source>
        <dbReference type="SAM" id="SignalP"/>
    </source>
</evidence>
<keyword evidence="1" id="KW-0732">Signal</keyword>
<reference evidence="2 3" key="1">
    <citation type="submission" date="2015-06" db="EMBL/GenBank/DDBJ databases">
        <title>Survival trade-offs in plant roots during colonization by closely related pathogenic and mutualistic fungi.</title>
        <authorList>
            <person name="Hacquard S."/>
            <person name="Kracher B."/>
            <person name="Hiruma K."/>
            <person name="Weinman A."/>
            <person name="Muench P."/>
            <person name="Garrido Oter R."/>
            <person name="Ver Loren van Themaat E."/>
            <person name="Dallerey J.-F."/>
            <person name="Damm U."/>
            <person name="Henrissat B."/>
            <person name="Lespinet O."/>
            <person name="Thon M."/>
            <person name="Kemen E."/>
            <person name="McHardy A.C."/>
            <person name="Schulze-Lefert P."/>
            <person name="O'Connell R.J."/>
        </authorList>
    </citation>
    <scope>NUCLEOTIDE SEQUENCE [LARGE SCALE GENOMIC DNA]</scope>
    <source>
        <strain evidence="2 3">MAFF 238704</strain>
    </source>
</reference>
<comment type="caution">
    <text evidence="2">The sequence shown here is derived from an EMBL/GenBank/DDBJ whole genome shotgun (WGS) entry which is preliminary data.</text>
</comment>
<protein>
    <recommendedName>
        <fullName evidence="4">Ecp2 effector protein domain-containing protein</fullName>
    </recommendedName>
</protein>
<evidence type="ECO:0000313" key="3">
    <source>
        <dbReference type="Proteomes" id="UP000076584"/>
    </source>
</evidence>
<proteinExistence type="predicted"/>
<evidence type="ECO:0000313" key="2">
    <source>
        <dbReference type="EMBL" id="KZL84882.1"/>
    </source>
</evidence>
<name>A0A161Y5Z2_COLIC</name>
<organism evidence="2 3">
    <name type="scientific">Colletotrichum incanum</name>
    <name type="common">Soybean anthracnose fungus</name>
    <dbReference type="NCBI Taxonomy" id="1573173"/>
    <lineage>
        <taxon>Eukaryota</taxon>
        <taxon>Fungi</taxon>
        <taxon>Dikarya</taxon>
        <taxon>Ascomycota</taxon>
        <taxon>Pezizomycotina</taxon>
        <taxon>Sordariomycetes</taxon>
        <taxon>Hypocreomycetidae</taxon>
        <taxon>Glomerellales</taxon>
        <taxon>Glomerellaceae</taxon>
        <taxon>Colletotrichum</taxon>
        <taxon>Colletotrichum spaethianum species complex</taxon>
    </lineage>
</organism>
<evidence type="ECO:0008006" key="4">
    <source>
        <dbReference type="Google" id="ProtNLM"/>
    </source>
</evidence>
<feature type="signal peptide" evidence="1">
    <location>
        <begin position="1"/>
        <end position="19"/>
    </location>
</feature>
<accession>A0A161Y5Z2</accession>
<keyword evidence="3" id="KW-1185">Reference proteome</keyword>
<dbReference type="EMBL" id="LFIW01000765">
    <property type="protein sequence ID" value="KZL84882.1"/>
    <property type="molecule type" value="Genomic_DNA"/>
</dbReference>
<sequence>MHASNTLFQLLSAAAAVSALPQPVKPVTSMDALSKRDIVDVKAACADWRPASDELMILTTFGHFVTYNQQGHFDSEYKGQTAVLLNQACEVVSSSSYEAQGVGKGFLAQFGFYYNGVGPEPSRQITIESNPRSIGAWAIAKPSITVNGDGKEAICDGEKSSASGLNVGYWRACNFKPGNVWPWWPKA</sequence>
<dbReference type="AlphaFoldDB" id="A0A161Y5Z2"/>